<protein>
    <recommendedName>
        <fullName evidence="13">GAG-pre-integrase domain-containing protein</fullName>
    </recommendedName>
</protein>
<keyword evidence="6" id="KW-0460">Magnesium</keyword>
<dbReference type="GO" id="GO:0016787">
    <property type="term" value="F:hydrolase activity"/>
    <property type="evidence" value="ECO:0007669"/>
    <property type="project" value="UniProtKB-KW"/>
</dbReference>
<dbReference type="GO" id="GO:0015074">
    <property type="term" value="P:DNA integration"/>
    <property type="evidence" value="ECO:0007669"/>
    <property type="project" value="UniProtKB-KW"/>
</dbReference>
<sequence length="83" mass="9199">IGHIGQDAVMRLNRIAKGVTIQSSSPLSHCESCILTKHPRQPVSFLQDQHAVAFLDLIHSDVCGPILTITPHGKHYFIIFLDN</sequence>
<evidence type="ECO:0000256" key="2">
    <source>
        <dbReference type="ARBA" id="ARBA00022722"/>
    </source>
</evidence>
<keyword evidence="8" id="KW-0695">RNA-directed DNA polymerase</keyword>
<dbReference type="PANTHER" id="PTHR42648">
    <property type="entry name" value="TRANSPOSASE, PUTATIVE-RELATED"/>
    <property type="match status" value="1"/>
</dbReference>
<accession>A0A9P7JGY1</accession>
<evidence type="ECO:0000256" key="10">
    <source>
        <dbReference type="ARBA" id="ARBA00023172"/>
    </source>
</evidence>
<organism evidence="11 12">
    <name type="scientific">Suillus subaureus</name>
    <dbReference type="NCBI Taxonomy" id="48587"/>
    <lineage>
        <taxon>Eukaryota</taxon>
        <taxon>Fungi</taxon>
        <taxon>Dikarya</taxon>
        <taxon>Basidiomycota</taxon>
        <taxon>Agaricomycotina</taxon>
        <taxon>Agaricomycetes</taxon>
        <taxon>Agaricomycetidae</taxon>
        <taxon>Boletales</taxon>
        <taxon>Suillineae</taxon>
        <taxon>Suillaceae</taxon>
        <taxon>Suillus</taxon>
    </lineage>
</organism>
<reference evidence="11" key="1">
    <citation type="journal article" date="2020" name="New Phytol.">
        <title>Comparative genomics reveals dynamic genome evolution in host specialist ectomycorrhizal fungi.</title>
        <authorList>
            <person name="Lofgren L.A."/>
            <person name="Nguyen N.H."/>
            <person name="Vilgalys R."/>
            <person name="Ruytinx J."/>
            <person name="Liao H.L."/>
            <person name="Branco S."/>
            <person name="Kuo A."/>
            <person name="LaButti K."/>
            <person name="Lipzen A."/>
            <person name="Andreopoulos W."/>
            <person name="Pangilinan J."/>
            <person name="Riley R."/>
            <person name="Hundley H."/>
            <person name="Na H."/>
            <person name="Barry K."/>
            <person name="Grigoriev I.V."/>
            <person name="Stajich J.E."/>
            <person name="Kennedy P.G."/>
        </authorList>
    </citation>
    <scope>NUCLEOTIDE SEQUENCE</scope>
    <source>
        <strain evidence="11">MN1</strain>
    </source>
</reference>
<keyword evidence="9" id="KW-0239">DNA-directed DNA polymerase</keyword>
<dbReference type="GO" id="GO:0046872">
    <property type="term" value="F:metal ion binding"/>
    <property type="evidence" value="ECO:0007669"/>
    <property type="project" value="UniProtKB-KW"/>
</dbReference>
<proteinExistence type="predicted"/>
<dbReference type="OrthoDB" id="7691805at2759"/>
<keyword evidence="1" id="KW-0548">Nucleotidyltransferase</keyword>
<evidence type="ECO:0000313" key="11">
    <source>
        <dbReference type="EMBL" id="KAG1821739.1"/>
    </source>
</evidence>
<evidence type="ECO:0000313" key="12">
    <source>
        <dbReference type="Proteomes" id="UP000807769"/>
    </source>
</evidence>
<feature type="non-terminal residue" evidence="11">
    <location>
        <position position="83"/>
    </location>
</feature>
<evidence type="ECO:0000256" key="4">
    <source>
        <dbReference type="ARBA" id="ARBA00022759"/>
    </source>
</evidence>
<dbReference type="GeneID" id="64623129"/>
<evidence type="ECO:0000256" key="6">
    <source>
        <dbReference type="ARBA" id="ARBA00022842"/>
    </source>
</evidence>
<dbReference type="GO" id="GO:0006310">
    <property type="term" value="P:DNA recombination"/>
    <property type="evidence" value="ECO:0007669"/>
    <property type="project" value="UniProtKB-KW"/>
</dbReference>
<dbReference type="EMBL" id="JABBWG010000006">
    <property type="protein sequence ID" value="KAG1821739.1"/>
    <property type="molecule type" value="Genomic_DNA"/>
</dbReference>
<evidence type="ECO:0000256" key="9">
    <source>
        <dbReference type="ARBA" id="ARBA00022932"/>
    </source>
</evidence>
<dbReference type="AlphaFoldDB" id="A0A9P7JGY1"/>
<feature type="non-terminal residue" evidence="11">
    <location>
        <position position="1"/>
    </location>
</feature>
<evidence type="ECO:0000256" key="8">
    <source>
        <dbReference type="ARBA" id="ARBA00022918"/>
    </source>
</evidence>
<dbReference type="InterPro" id="IPR039537">
    <property type="entry name" value="Retrotran_Ty1/copia-like"/>
</dbReference>
<name>A0A9P7JGY1_9AGAM</name>
<keyword evidence="7" id="KW-0229">DNA integration</keyword>
<keyword evidence="9" id="KW-0808">Transferase</keyword>
<dbReference type="GO" id="GO:0004519">
    <property type="term" value="F:endonuclease activity"/>
    <property type="evidence" value="ECO:0007669"/>
    <property type="project" value="UniProtKB-KW"/>
</dbReference>
<evidence type="ECO:0000256" key="1">
    <source>
        <dbReference type="ARBA" id="ARBA00022695"/>
    </source>
</evidence>
<keyword evidence="5" id="KW-0378">Hydrolase</keyword>
<dbReference type="PANTHER" id="PTHR42648:SF11">
    <property type="entry name" value="TRANSPOSON TY4-P GAG-POL POLYPROTEIN"/>
    <property type="match status" value="1"/>
</dbReference>
<dbReference type="GO" id="GO:0003964">
    <property type="term" value="F:RNA-directed DNA polymerase activity"/>
    <property type="evidence" value="ECO:0007669"/>
    <property type="project" value="UniProtKB-KW"/>
</dbReference>
<keyword evidence="10" id="KW-0233">DNA recombination</keyword>
<evidence type="ECO:0008006" key="13">
    <source>
        <dbReference type="Google" id="ProtNLM"/>
    </source>
</evidence>
<evidence type="ECO:0000256" key="7">
    <source>
        <dbReference type="ARBA" id="ARBA00022908"/>
    </source>
</evidence>
<evidence type="ECO:0000256" key="5">
    <source>
        <dbReference type="ARBA" id="ARBA00022801"/>
    </source>
</evidence>
<comment type="caution">
    <text evidence="11">The sequence shown here is derived from an EMBL/GenBank/DDBJ whole genome shotgun (WGS) entry which is preliminary data.</text>
</comment>
<keyword evidence="3" id="KW-0479">Metal-binding</keyword>
<dbReference type="GO" id="GO:0003887">
    <property type="term" value="F:DNA-directed DNA polymerase activity"/>
    <property type="evidence" value="ECO:0007669"/>
    <property type="project" value="UniProtKB-KW"/>
</dbReference>
<dbReference type="Proteomes" id="UP000807769">
    <property type="component" value="Unassembled WGS sequence"/>
</dbReference>
<evidence type="ECO:0000256" key="3">
    <source>
        <dbReference type="ARBA" id="ARBA00022723"/>
    </source>
</evidence>
<keyword evidence="12" id="KW-1185">Reference proteome</keyword>
<dbReference type="RefSeq" id="XP_041196479.1">
    <property type="nucleotide sequence ID" value="XM_041329112.1"/>
</dbReference>
<keyword evidence="4" id="KW-0255">Endonuclease</keyword>
<gene>
    <name evidence="11" type="ORF">BJ212DRAFT_1203276</name>
</gene>
<keyword evidence="2" id="KW-0540">Nuclease</keyword>